<dbReference type="Gene3D" id="3.40.50.720">
    <property type="entry name" value="NAD(P)-binding Rossmann-like Domain"/>
    <property type="match status" value="1"/>
</dbReference>
<evidence type="ECO:0000313" key="3">
    <source>
        <dbReference type="Proteomes" id="UP000053328"/>
    </source>
</evidence>
<dbReference type="STRING" id="91928.A0A0D2B347"/>
<dbReference type="SUPFAM" id="SSF51735">
    <property type="entry name" value="NAD(P)-binding Rossmann-fold domains"/>
    <property type="match status" value="1"/>
</dbReference>
<keyword evidence="3" id="KW-1185">Reference proteome</keyword>
<organism evidence="2 3">
    <name type="scientific">Exophiala spinifera</name>
    <dbReference type="NCBI Taxonomy" id="91928"/>
    <lineage>
        <taxon>Eukaryota</taxon>
        <taxon>Fungi</taxon>
        <taxon>Dikarya</taxon>
        <taxon>Ascomycota</taxon>
        <taxon>Pezizomycotina</taxon>
        <taxon>Eurotiomycetes</taxon>
        <taxon>Chaetothyriomycetidae</taxon>
        <taxon>Chaetothyriales</taxon>
        <taxon>Herpotrichiellaceae</taxon>
        <taxon>Exophiala</taxon>
    </lineage>
</organism>
<name>A0A0D2B347_9EURO</name>
<dbReference type="GeneID" id="27335624"/>
<dbReference type="OrthoDB" id="1731983at2759"/>
<dbReference type="VEuPathDB" id="FungiDB:PV08_08541"/>
<evidence type="ECO:0000259" key="1">
    <source>
        <dbReference type="Pfam" id="PF22917"/>
    </source>
</evidence>
<dbReference type="EMBL" id="KN847497">
    <property type="protein sequence ID" value="KIW13353.1"/>
    <property type="molecule type" value="Genomic_DNA"/>
</dbReference>
<dbReference type="RefSeq" id="XP_016233569.1">
    <property type="nucleotide sequence ID" value="XM_016382866.1"/>
</dbReference>
<dbReference type="HOGENOM" id="CLU_030125_2_0_1"/>
<sequence>MTTPASAGPYQALIFGASGISGWAITRAALLSTDFKFSKVVGLTRRPLSIQQSSLPTDSRLALQSGLDLGRGQEAVTELLGTIQDIERTSHVYFTAYIHGAFGETKDEARTRINVEILRTAIGAVEQLCPKLQFWVLQSGAKWYGTEFSEILKPKAPFRESAPRIPSPYGDHIFYYPQFDLLEQRSRTKDWTFANIIPDSIVGFVPANNPMTIAHPIALYLAMWKKFRETTVVAFPGTSTSYKTLHTDSSSDTLGNFTIYVSMHAEQTSGRNFNIADNDGVTWEDTWDGICSYFGLKGGPPNENAGFLQGENWILSLKPRWAEFEKETGLRSGVLETTPWEFFTIIVGYYSEINRNLDISEARKIGFPLSGDAVKSYHDTFDRLRVAKMIP</sequence>
<proteinExistence type="predicted"/>
<dbReference type="InterPro" id="IPR055222">
    <property type="entry name" value="PRISE-like_Rossmann-fold"/>
</dbReference>
<gene>
    <name evidence="2" type="ORF">PV08_08541</name>
</gene>
<feature type="domain" description="PRISE-like Rossmann-fold" evidence="1">
    <location>
        <begin position="12"/>
        <end position="391"/>
    </location>
</feature>
<dbReference type="AlphaFoldDB" id="A0A0D2B347"/>
<dbReference type="Pfam" id="PF22917">
    <property type="entry name" value="PRISE"/>
    <property type="match status" value="1"/>
</dbReference>
<accession>A0A0D2B347</accession>
<dbReference type="PANTHER" id="PTHR32487:SF8">
    <property type="entry name" value="NAD-DEPENDENT EPIMERASE_DEHYDRATASE DOMAIN-CONTAINING PROTEIN"/>
    <property type="match status" value="1"/>
</dbReference>
<dbReference type="CDD" id="cd08948">
    <property type="entry name" value="5beta-POR_like_SDR_a"/>
    <property type="match status" value="1"/>
</dbReference>
<dbReference type="PANTHER" id="PTHR32487">
    <property type="entry name" value="3-OXO-DELTA(4,5)-STEROID 5-BETA-REDUCTASE"/>
    <property type="match status" value="1"/>
</dbReference>
<dbReference type="Proteomes" id="UP000053328">
    <property type="component" value="Unassembled WGS sequence"/>
</dbReference>
<evidence type="ECO:0000313" key="2">
    <source>
        <dbReference type="EMBL" id="KIW13353.1"/>
    </source>
</evidence>
<reference evidence="2 3" key="1">
    <citation type="submission" date="2015-01" db="EMBL/GenBank/DDBJ databases">
        <title>The Genome Sequence of Exophiala spinifera CBS89968.</title>
        <authorList>
            <consortium name="The Broad Institute Genomics Platform"/>
            <person name="Cuomo C."/>
            <person name="de Hoog S."/>
            <person name="Gorbushina A."/>
            <person name="Stielow B."/>
            <person name="Teixiera M."/>
            <person name="Abouelleil A."/>
            <person name="Chapman S.B."/>
            <person name="Priest M."/>
            <person name="Young S.K."/>
            <person name="Wortman J."/>
            <person name="Nusbaum C."/>
            <person name="Birren B."/>
        </authorList>
    </citation>
    <scope>NUCLEOTIDE SEQUENCE [LARGE SCALE GENOMIC DNA]</scope>
    <source>
        <strain evidence="2 3">CBS 89968</strain>
    </source>
</reference>
<dbReference type="InterPro" id="IPR036291">
    <property type="entry name" value="NAD(P)-bd_dom_sf"/>
</dbReference>
<protein>
    <recommendedName>
        <fullName evidence="1">PRISE-like Rossmann-fold domain-containing protein</fullName>
    </recommendedName>
</protein>